<name>A0A4R7Q7Y5_9FLAO</name>
<proteinExistence type="predicted"/>
<accession>A0A4R7Q7Y5</accession>
<evidence type="ECO:0000313" key="2">
    <source>
        <dbReference type="Proteomes" id="UP000294689"/>
    </source>
</evidence>
<comment type="caution">
    <text evidence="1">The sequence shown here is derived from an EMBL/GenBank/DDBJ whole genome shotgun (WGS) entry which is preliminary data.</text>
</comment>
<evidence type="ECO:0008006" key="3">
    <source>
        <dbReference type="Google" id="ProtNLM"/>
    </source>
</evidence>
<sequence length="790" mass="91985">MTDINEHIDSPFIIKISFEKLLRHYEALAKSNDPFLVAKAKRVLDAGNVAPELREGFTNTDLLYTYQKEIGILLEDAFSELLSKNEIKTASVVLHSLIFNASKRFKTIIENAGDEFELKITNQPEDDMFREACAIILKFYYGYDINFRRSFFYEIPNADGILRTYKILYNADFVEIIKTKQAPEITEEDYSLLLESYDNIGLWREKFPPQSYVFKGFTINNIFDVTDDRSISEIKSSLLATGNGEHHNFAHDFKHLFESLLNLKDVKVGFLSYNKSEEQFERVTGAGIDSYLLFNSDVGSCKTILCEASYKSLITDNSYFSIPDVEKYYKLSNGEAQYQTLHDHGIKSAILAPIASNGQLLGVLEIVSTKVNELNSINANILIDVMPFIVASVMRSKKEEENLIEAVIQQECTSIHPSVRWKFEEEARIFLDRKQKEGNHVSFGQIAFPDVYPLFGQIDVKGSSDARNQATRKDLSLQISLVRKLLETILETEELPIYEQLNFQMDELSNALIEHFKVDTEQQLIKFFEKEIHPLFEFVRTKNKNLAMAIDDYFSKINDNLGLIYYYRKHYDDTITMINKKMAYIIDQKQIEAQRMYPHYFERYKTDGVEHNMYIGESITKEKSFNEVYLYNLRLWQLQVMAEMENEFYQSKHGFPATVDVASMILAYHQPLSIHFRMDEKQFDVDGTYNARYEVVKKRVDKALVKDTEERVTQKGKLTIIYSQKEDEDAYLNYIKFLQFKNVFDSEIELLELENLQGVTGLKAIRVPFLYHTDATEQRYYTYEDLMKEV</sequence>
<dbReference type="AlphaFoldDB" id="A0A4R7Q7Y5"/>
<dbReference type="Proteomes" id="UP000294689">
    <property type="component" value="Unassembled WGS sequence"/>
</dbReference>
<organism evidence="1 2">
    <name type="scientific">Gelidibacter sediminis</name>
    <dbReference type="NCBI Taxonomy" id="1608710"/>
    <lineage>
        <taxon>Bacteria</taxon>
        <taxon>Pseudomonadati</taxon>
        <taxon>Bacteroidota</taxon>
        <taxon>Flavobacteriia</taxon>
        <taxon>Flavobacteriales</taxon>
        <taxon>Flavobacteriaceae</taxon>
        <taxon>Gelidibacter</taxon>
    </lineage>
</organism>
<protein>
    <recommendedName>
        <fullName evidence="3">GAF domain-containing protein</fullName>
    </recommendedName>
</protein>
<gene>
    <name evidence="1" type="ORF">BXY82_0404</name>
</gene>
<dbReference type="SUPFAM" id="SSF55781">
    <property type="entry name" value="GAF domain-like"/>
    <property type="match status" value="1"/>
</dbReference>
<keyword evidence="2" id="KW-1185">Reference proteome</keyword>
<dbReference type="EMBL" id="SOBW01000007">
    <property type="protein sequence ID" value="TDU42999.1"/>
    <property type="molecule type" value="Genomic_DNA"/>
</dbReference>
<dbReference type="OrthoDB" id="627374at2"/>
<dbReference type="RefSeq" id="WP_133756497.1">
    <property type="nucleotide sequence ID" value="NZ_SOBW01000007.1"/>
</dbReference>
<evidence type="ECO:0000313" key="1">
    <source>
        <dbReference type="EMBL" id="TDU42999.1"/>
    </source>
</evidence>
<reference evidence="1 2" key="1">
    <citation type="submission" date="2019-03" db="EMBL/GenBank/DDBJ databases">
        <title>Genomic Encyclopedia of Archaeal and Bacterial Type Strains, Phase II (KMG-II): from individual species to whole genera.</title>
        <authorList>
            <person name="Goeker M."/>
        </authorList>
    </citation>
    <scope>NUCLEOTIDE SEQUENCE [LARGE SCALE GENOMIC DNA]</scope>
    <source>
        <strain evidence="1 2">DSM 28135</strain>
    </source>
</reference>